<dbReference type="Pfam" id="PF00743">
    <property type="entry name" value="FMO-like"/>
    <property type="match status" value="1"/>
</dbReference>
<evidence type="ECO:0000256" key="5">
    <source>
        <dbReference type="ARBA" id="ARBA00023002"/>
    </source>
</evidence>
<dbReference type="SUPFAM" id="SSF51905">
    <property type="entry name" value="FAD/NAD(P)-binding domain"/>
    <property type="match status" value="2"/>
</dbReference>
<evidence type="ECO:0000256" key="1">
    <source>
        <dbReference type="ARBA" id="ARBA00001974"/>
    </source>
</evidence>
<comment type="caution">
    <text evidence="6">The sequence shown here is derived from an EMBL/GenBank/DDBJ whole genome shotgun (WGS) entry which is preliminary data.</text>
</comment>
<dbReference type="Gene3D" id="3.50.50.60">
    <property type="entry name" value="FAD/NAD(P)-binding domain"/>
    <property type="match status" value="3"/>
</dbReference>
<keyword evidence="7" id="KW-1185">Reference proteome</keyword>
<evidence type="ECO:0000256" key="4">
    <source>
        <dbReference type="ARBA" id="ARBA00022827"/>
    </source>
</evidence>
<dbReference type="InterPro" id="IPR036188">
    <property type="entry name" value="FAD/NAD-bd_sf"/>
</dbReference>
<evidence type="ECO:0000313" key="7">
    <source>
        <dbReference type="Proteomes" id="UP001610335"/>
    </source>
</evidence>
<reference evidence="6 7" key="1">
    <citation type="submission" date="2024-07" db="EMBL/GenBank/DDBJ databases">
        <title>Section-level genome sequencing and comparative genomics of Aspergillus sections Usti and Cavernicolus.</title>
        <authorList>
            <consortium name="Lawrence Berkeley National Laboratory"/>
            <person name="Nybo J.L."/>
            <person name="Vesth T.C."/>
            <person name="Theobald S."/>
            <person name="Frisvad J.C."/>
            <person name="Larsen T.O."/>
            <person name="Kjaerboelling I."/>
            <person name="Rothschild-Mancinelli K."/>
            <person name="Lyhne E.K."/>
            <person name="Kogle M.E."/>
            <person name="Barry K."/>
            <person name="Clum A."/>
            <person name="Na H."/>
            <person name="Ledsgaard L."/>
            <person name="Lin J."/>
            <person name="Lipzen A."/>
            <person name="Kuo A."/>
            <person name="Riley R."/>
            <person name="Mondo S."/>
            <person name="LaButti K."/>
            <person name="Haridas S."/>
            <person name="Pangalinan J."/>
            <person name="Salamov A.A."/>
            <person name="Simmons B.A."/>
            <person name="Magnuson J.K."/>
            <person name="Chen J."/>
            <person name="Drula E."/>
            <person name="Henrissat B."/>
            <person name="Wiebenga A."/>
            <person name="Lubbers R.J."/>
            <person name="Gomes A.C."/>
            <person name="Makela M.R."/>
            <person name="Stajich J."/>
            <person name="Grigoriev I.V."/>
            <person name="Mortensen U.H."/>
            <person name="De vries R.P."/>
            <person name="Baker S.E."/>
            <person name="Andersen M.R."/>
        </authorList>
    </citation>
    <scope>NUCLEOTIDE SEQUENCE [LARGE SCALE GENOMIC DNA]</scope>
    <source>
        <strain evidence="6 7">CBS 600.67</strain>
    </source>
</reference>
<dbReference type="EMBL" id="JBFXLS010000160">
    <property type="protein sequence ID" value="KAL2812895.1"/>
    <property type="molecule type" value="Genomic_DNA"/>
</dbReference>
<dbReference type="PANTHER" id="PTHR42877">
    <property type="entry name" value="L-ORNITHINE N(5)-MONOOXYGENASE-RELATED"/>
    <property type="match status" value="1"/>
</dbReference>
<dbReference type="PANTHER" id="PTHR42877:SF4">
    <property type="entry name" value="FAD_NAD(P)-BINDING DOMAIN-CONTAINING PROTEIN-RELATED"/>
    <property type="match status" value="1"/>
</dbReference>
<comment type="similarity">
    <text evidence="2">Belongs to the FAD-binding monooxygenase family.</text>
</comment>
<accession>A0ABR4HC48</accession>
<keyword evidence="5" id="KW-0560">Oxidoreductase</keyword>
<dbReference type="Proteomes" id="UP001610335">
    <property type="component" value="Unassembled WGS sequence"/>
</dbReference>
<evidence type="ECO:0000256" key="3">
    <source>
        <dbReference type="ARBA" id="ARBA00022630"/>
    </source>
</evidence>
<dbReference type="InterPro" id="IPR020946">
    <property type="entry name" value="Flavin_mOase-like"/>
</dbReference>
<organism evidence="6 7">
    <name type="scientific">Aspergillus cavernicola</name>
    <dbReference type="NCBI Taxonomy" id="176166"/>
    <lineage>
        <taxon>Eukaryota</taxon>
        <taxon>Fungi</taxon>
        <taxon>Dikarya</taxon>
        <taxon>Ascomycota</taxon>
        <taxon>Pezizomycotina</taxon>
        <taxon>Eurotiomycetes</taxon>
        <taxon>Eurotiomycetidae</taxon>
        <taxon>Eurotiales</taxon>
        <taxon>Aspergillaceae</taxon>
        <taxon>Aspergillus</taxon>
        <taxon>Aspergillus subgen. Nidulantes</taxon>
    </lineage>
</organism>
<protein>
    <submittedName>
        <fullName evidence="6">Uncharacterized protein</fullName>
    </submittedName>
</protein>
<keyword evidence="4" id="KW-0274">FAD</keyword>
<proteinExistence type="inferred from homology"/>
<evidence type="ECO:0000256" key="2">
    <source>
        <dbReference type="ARBA" id="ARBA00010139"/>
    </source>
</evidence>
<dbReference type="InterPro" id="IPR051209">
    <property type="entry name" value="FAD-bind_Monooxygenase_sf"/>
</dbReference>
<name>A0ABR4HC48_9EURO</name>
<evidence type="ECO:0000313" key="6">
    <source>
        <dbReference type="EMBL" id="KAL2812895.1"/>
    </source>
</evidence>
<sequence length="509" mass="57813">MSAPSDGNNLDVVVVGAGLGGEIQPRASYNLLRINHYVPGICVAVNLQRRYPHVTFAVFERNHRVGGTWAKNTYPGLRCDIPSELYSYSFAPNPNWSSTFASQAEILAYVEDVADQNQLTEFILLQQECLSASWKDDVCMWDVQFRNHITGAEYAVKCRVLITSVGFLDVPRGADDISGIGNFQGAVFHSSSWDHDTDFSGKNVVVLGNGCSANQFIPWLVNSSGIAGLTQIIRSAHWIAPKVDRRVGPKEKWILSHFTWVAKAHRWLLAVKFDLAFAAFRKNRLGRFLRTWLEASLKSYMERIAPVEYHSLLIPTFPFGAKRPVLDHGYLEALKDSRVAVIRPEKVQVAGPHLLTTERGQHIPTDILILANGFKAQSLLTPMEIYGRNVPLFPNLFIVTGPNTLPSGHSTLLGIECTVDYILRVIRPLFSRRQGDQCRHIKVRRVPHDDYNFNLQHRLDGLIYSSDVRNWYVDERTGRNTLVWPGTQFEFWVTRSIWPVRWEDYEFAF</sequence>
<gene>
    <name evidence="6" type="ORF">BDW59DRAFT_178493</name>
</gene>
<keyword evidence="3" id="KW-0285">Flavoprotein</keyword>
<comment type="cofactor">
    <cofactor evidence="1">
        <name>FAD</name>
        <dbReference type="ChEBI" id="CHEBI:57692"/>
    </cofactor>
</comment>